<name>A0A4U2Z8J7_9BACT</name>
<dbReference type="Proteomes" id="UP000309561">
    <property type="component" value="Unassembled WGS sequence"/>
</dbReference>
<proteinExistence type="predicted"/>
<dbReference type="OrthoDB" id="5334833at2"/>
<dbReference type="RefSeq" id="WP_137012694.1">
    <property type="nucleotide sequence ID" value="NZ_SZPX01000003.1"/>
</dbReference>
<accession>A0A4U2Z8J7</accession>
<gene>
    <name evidence="1" type="ORF">FCU45_04425</name>
</gene>
<comment type="caution">
    <text evidence="1">The sequence shown here is derived from an EMBL/GenBank/DDBJ whole genome shotgun (WGS) entry which is preliminary data.</text>
</comment>
<reference evidence="1 2" key="1">
    <citation type="submission" date="2019-04" db="EMBL/GenBank/DDBJ databases">
        <title>Sulfurimonas crateris sp. nov. a facultative anaerobic sulfur-oxidizing chemolithautotrophic bacterium isolated from a terrestrial mud vulcano.</title>
        <authorList>
            <person name="Ratnikova N.M."/>
            <person name="Slobodkin A.I."/>
            <person name="Merkel A.Y."/>
            <person name="Novikov A."/>
            <person name="Bonch-Osmolovskaya E.A."/>
            <person name="Slobodkina G.B."/>
        </authorList>
    </citation>
    <scope>NUCLEOTIDE SEQUENCE [LARGE SCALE GENOMIC DNA]</scope>
    <source>
        <strain evidence="1 2">SN118</strain>
    </source>
</reference>
<evidence type="ECO:0000313" key="1">
    <source>
        <dbReference type="EMBL" id="TKI69862.1"/>
    </source>
</evidence>
<keyword evidence="2" id="KW-1185">Reference proteome</keyword>
<dbReference type="EMBL" id="SZPX01000003">
    <property type="protein sequence ID" value="TKI69862.1"/>
    <property type="molecule type" value="Genomic_DNA"/>
</dbReference>
<protein>
    <submittedName>
        <fullName evidence="1">Uncharacterized protein</fullName>
    </submittedName>
</protein>
<dbReference type="AlphaFoldDB" id="A0A4U2Z8J7"/>
<organism evidence="1 2">
    <name type="scientific">Sulfurimonas crateris</name>
    <dbReference type="NCBI Taxonomy" id="2574727"/>
    <lineage>
        <taxon>Bacteria</taxon>
        <taxon>Pseudomonadati</taxon>
        <taxon>Campylobacterota</taxon>
        <taxon>Epsilonproteobacteria</taxon>
        <taxon>Campylobacterales</taxon>
        <taxon>Sulfurimonadaceae</taxon>
        <taxon>Sulfurimonas</taxon>
    </lineage>
</organism>
<evidence type="ECO:0000313" key="2">
    <source>
        <dbReference type="Proteomes" id="UP000309561"/>
    </source>
</evidence>
<sequence>MQTTNAIEMDKFELYLDEMIEKLQKCQNERQRSSCSSCELYLECELRSDYVKAVYNSMSKGDTGGFEF</sequence>